<dbReference type="InterPro" id="IPR036770">
    <property type="entry name" value="Ankyrin_rpt-contain_sf"/>
</dbReference>
<dbReference type="Proteomes" id="UP001597186">
    <property type="component" value="Unassembled WGS sequence"/>
</dbReference>
<accession>A0ABW4EF62</accession>
<evidence type="ECO:0000313" key="3">
    <source>
        <dbReference type="Proteomes" id="UP001597186"/>
    </source>
</evidence>
<protein>
    <submittedName>
        <fullName evidence="2">Ankyrin repeat domain-containing protein</fullName>
    </submittedName>
</protein>
<organism evidence="2 3">
    <name type="scientific">Lacimonas salitolerans</name>
    <dbReference type="NCBI Taxonomy" id="1323750"/>
    <lineage>
        <taxon>Bacteria</taxon>
        <taxon>Pseudomonadati</taxon>
        <taxon>Pseudomonadota</taxon>
        <taxon>Alphaproteobacteria</taxon>
        <taxon>Rhodobacterales</taxon>
        <taxon>Paracoccaceae</taxon>
        <taxon>Lacimonas</taxon>
    </lineage>
</organism>
<feature type="signal peptide" evidence="1">
    <location>
        <begin position="1"/>
        <end position="19"/>
    </location>
</feature>
<dbReference type="SUPFAM" id="SSF48403">
    <property type="entry name" value="Ankyrin repeat"/>
    <property type="match status" value="1"/>
</dbReference>
<keyword evidence="1" id="KW-0732">Signal</keyword>
<sequence length="259" mass="27465">MRGAALLCLLLWSAPMALADAGDVLRGFAEDLYATSEATGGSPEVWDRLEEQALSGLAQAQSLTAPGDRGRTPLMVAAANGYGFAVRWLLARPEVRATLDARDDDGMNAWDLAQLALRQTAFACRPRVQNAAVVVPVMVGLPYYLDRQPYPGIANALAGAGADTGTAELRAHWLSVCPRSAPDLRAAIAGGAPVQPTLMAGARDVLLAKCSEEARLKHRSLLRMFGKRTDAAGVIAQSRDITQARIAACEAELEGFLPD</sequence>
<evidence type="ECO:0000313" key="2">
    <source>
        <dbReference type="EMBL" id="MFD1508937.1"/>
    </source>
</evidence>
<reference evidence="3" key="1">
    <citation type="journal article" date="2019" name="Int. J. Syst. Evol. Microbiol.">
        <title>The Global Catalogue of Microorganisms (GCM) 10K type strain sequencing project: providing services to taxonomists for standard genome sequencing and annotation.</title>
        <authorList>
            <consortium name="The Broad Institute Genomics Platform"/>
            <consortium name="The Broad Institute Genome Sequencing Center for Infectious Disease"/>
            <person name="Wu L."/>
            <person name="Ma J."/>
        </authorList>
    </citation>
    <scope>NUCLEOTIDE SEQUENCE [LARGE SCALE GENOMIC DNA]</scope>
    <source>
        <strain evidence="3">CGMCC 1.12477</strain>
    </source>
</reference>
<dbReference type="RefSeq" id="WP_379914049.1">
    <property type="nucleotide sequence ID" value="NZ_JBHUDD010000041.1"/>
</dbReference>
<keyword evidence="3" id="KW-1185">Reference proteome</keyword>
<comment type="caution">
    <text evidence="2">The sequence shown here is derived from an EMBL/GenBank/DDBJ whole genome shotgun (WGS) entry which is preliminary data.</text>
</comment>
<evidence type="ECO:0000256" key="1">
    <source>
        <dbReference type="SAM" id="SignalP"/>
    </source>
</evidence>
<feature type="chain" id="PRO_5047383686" evidence="1">
    <location>
        <begin position="20"/>
        <end position="259"/>
    </location>
</feature>
<name>A0ABW4EF62_9RHOB</name>
<dbReference type="EMBL" id="JBHUDD010000041">
    <property type="protein sequence ID" value="MFD1508937.1"/>
    <property type="molecule type" value="Genomic_DNA"/>
</dbReference>
<dbReference type="Gene3D" id="1.25.40.20">
    <property type="entry name" value="Ankyrin repeat-containing domain"/>
    <property type="match status" value="1"/>
</dbReference>
<gene>
    <name evidence="2" type="ORF">ACFTOW_05940</name>
</gene>
<proteinExistence type="predicted"/>